<dbReference type="PANTHER" id="PTHR23088">
    <property type="entry name" value="NITRILASE-RELATED"/>
    <property type="match status" value="1"/>
</dbReference>
<reference evidence="3 4" key="1">
    <citation type="submission" date="2020-04" db="EMBL/GenBank/DDBJ databases">
        <title>Ferrimonas sp. S7 isolated from sea water.</title>
        <authorList>
            <person name="Bae S.S."/>
            <person name="Baek K."/>
        </authorList>
    </citation>
    <scope>NUCLEOTIDE SEQUENCE [LARGE SCALE GENOMIC DNA]</scope>
    <source>
        <strain evidence="3 4">S7</strain>
    </source>
</reference>
<keyword evidence="1 3" id="KW-0378">Hydrolase</keyword>
<dbReference type="InterPro" id="IPR036526">
    <property type="entry name" value="C-N_Hydrolase_sf"/>
</dbReference>
<evidence type="ECO:0000313" key="3">
    <source>
        <dbReference type="EMBL" id="QIZ78917.1"/>
    </source>
</evidence>
<dbReference type="Proteomes" id="UP000501602">
    <property type="component" value="Chromosome"/>
</dbReference>
<dbReference type="GO" id="GO:0016811">
    <property type="term" value="F:hydrolase activity, acting on carbon-nitrogen (but not peptide) bonds, in linear amides"/>
    <property type="evidence" value="ECO:0007669"/>
    <property type="project" value="InterPro"/>
</dbReference>
<gene>
    <name evidence="3" type="ORF">HER31_13985</name>
</gene>
<dbReference type="Pfam" id="PF00795">
    <property type="entry name" value="CN_hydrolase"/>
    <property type="match status" value="1"/>
</dbReference>
<protein>
    <submittedName>
        <fullName evidence="3">Carbon-nitrogen hydrolase family protein</fullName>
    </submittedName>
</protein>
<dbReference type="CDD" id="cd07572">
    <property type="entry name" value="nit"/>
    <property type="match status" value="1"/>
</dbReference>
<dbReference type="PROSITE" id="PS50263">
    <property type="entry name" value="CN_HYDROLASE"/>
    <property type="match status" value="1"/>
</dbReference>
<dbReference type="PANTHER" id="PTHR23088:SF27">
    <property type="entry name" value="DEAMINATED GLUTATHIONE AMIDASE"/>
    <property type="match status" value="1"/>
</dbReference>
<name>A0A6H1UII1_9GAMM</name>
<accession>A0A6H1UII1</accession>
<dbReference type="AlphaFoldDB" id="A0A6H1UII1"/>
<organism evidence="3 4">
    <name type="scientific">Ferrimonas lipolytica</name>
    <dbReference type="NCBI Taxonomy" id="2724191"/>
    <lineage>
        <taxon>Bacteria</taxon>
        <taxon>Pseudomonadati</taxon>
        <taxon>Pseudomonadota</taxon>
        <taxon>Gammaproteobacteria</taxon>
        <taxon>Alteromonadales</taxon>
        <taxon>Ferrimonadaceae</taxon>
        <taxon>Ferrimonas</taxon>
    </lineage>
</organism>
<dbReference type="SUPFAM" id="SSF56317">
    <property type="entry name" value="Carbon-nitrogen hydrolase"/>
    <property type="match status" value="1"/>
</dbReference>
<dbReference type="InterPro" id="IPR003010">
    <property type="entry name" value="C-N_Hydrolase"/>
</dbReference>
<dbReference type="InterPro" id="IPR045254">
    <property type="entry name" value="Nit1/2_C-N_Hydrolase"/>
</dbReference>
<dbReference type="KEGG" id="fes:HER31_13985"/>
<evidence type="ECO:0000313" key="4">
    <source>
        <dbReference type="Proteomes" id="UP000501602"/>
    </source>
</evidence>
<dbReference type="EMBL" id="CP051180">
    <property type="protein sequence ID" value="QIZ78917.1"/>
    <property type="molecule type" value="Genomic_DNA"/>
</dbReference>
<evidence type="ECO:0000259" key="2">
    <source>
        <dbReference type="PROSITE" id="PS50263"/>
    </source>
</evidence>
<sequence>MKCHLLQLTSQHSPQYNFSRIQQYLQQLGSDSHNALVVLPEACLHFGQGSRWNQQAEPCNGGYWQLQLAQLAQTHHCYLVAGTLPVSAEDGRAYASSWLFGPNGQGLARYDKVHLFDAEVNDGSRYQESRDTHPGQYLRVIDTAIGRIGMAVCYDVRFPLLFQQLAAEQVDVVVLPSAFTATTGAAHWQTLLRARAIENQIFMVAANQWGCHGDGRQTWGQSMIVDPWGQIVAQLPQGEGWVSAELPLQDIAQLRIDMPVLHHRRVATVERIKEDS</sequence>
<dbReference type="Gene3D" id="3.60.110.10">
    <property type="entry name" value="Carbon-nitrogen hydrolase"/>
    <property type="match status" value="1"/>
</dbReference>
<feature type="domain" description="CN hydrolase" evidence="2">
    <location>
        <begin position="1"/>
        <end position="248"/>
    </location>
</feature>
<keyword evidence="4" id="KW-1185">Reference proteome</keyword>
<evidence type="ECO:0000256" key="1">
    <source>
        <dbReference type="ARBA" id="ARBA00022801"/>
    </source>
</evidence>
<proteinExistence type="predicted"/>